<dbReference type="AlphaFoldDB" id="S8CRT0"/>
<dbReference type="OrthoDB" id="360521at2759"/>
<name>S8CRT0_9LAMI</name>
<accession>S8CRT0</accession>
<gene>
    <name evidence="2" type="ORF">M569_04823</name>
</gene>
<dbReference type="Proteomes" id="UP000015453">
    <property type="component" value="Unassembled WGS sequence"/>
</dbReference>
<feature type="non-terminal residue" evidence="2">
    <location>
        <position position="185"/>
    </location>
</feature>
<evidence type="ECO:0000256" key="1">
    <source>
        <dbReference type="SAM" id="MobiDB-lite"/>
    </source>
</evidence>
<dbReference type="GO" id="GO:0006351">
    <property type="term" value="P:DNA-templated transcription"/>
    <property type="evidence" value="ECO:0007669"/>
    <property type="project" value="InterPro"/>
</dbReference>
<dbReference type="InterPro" id="IPR027079">
    <property type="entry name" value="Tfb1/GTF2H1"/>
</dbReference>
<sequence>QMRRVDPTVDLDSDKGDDYTHMPDHGLPPHEEPKDILDSHYEPYRRSFSRDLNQHSAVVLQGRIIDVELGDTRAVAEAFVQTKHADFPVDASERNPQVAEIEDLRGPRGPAVAPLSIKDPRDYFDAQQTNALKALGGDVGSDAEPNKTTRVSSLEAYGSLREIVADIRVNGLIEPIMTHEVAFKV</sequence>
<keyword evidence="3" id="KW-1185">Reference proteome</keyword>
<dbReference type="EMBL" id="AUSU01001891">
    <property type="protein sequence ID" value="EPS69939.1"/>
    <property type="molecule type" value="Genomic_DNA"/>
</dbReference>
<feature type="non-terminal residue" evidence="2">
    <location>
        <position position="1"/>
    </location>
</feature>
<organism evidence="2 3">
    <name type="scientific">Genlisea aurea</name>
    <dbReference type="NCBI Taxonomy" id="192259"/>
    <lineage>
        <taxon>Eukaryota</taxon>
        <taxon>Viridiplantae</taxon>
        <taxon>Streptophyta</taxon>
        <taxon>Embryophyta</taxon>
        <taxon>Tracheophyta</taxon>
        <taxon>Spermatophyta</taxon>
        <taxon>Magnoliopsida</taxon>
        <taxon>eudicotyledons</taxon>
        <taxon>Gunneridae</taxon>
        <taxon>Pentapetalae</taxon>
        <taxon>asterids</taxon>
        <taxon>lamiids</taxon>
        <taxon>Lamiales</taxon>
        <taxon>Lentibulariaceae</taxon>
        <taxon>Genlisea</taxon>
    </lineage>
</organism>
<reference evidence="2 3" key="1">
    <citation type="journal article" date="2013" name="BMC Genomics">
        <title>The miniature genome of a carnivorous plant Genlisea aurea contains a low number of genes and short non-coding sequences.</title>
        <authorList>
            <person name="Leushkin E.V."/>
            <person name="Sutormin R.A."/>
            <person name="Nabieva E.R."/>
            <person name="Penin A.A."/>
            <person name="Kondrashov A.S."/>
            <person name="Logacheva M.D."/>
        </authorList>
    </citation>
    <scope>NUCLEOTIDE SEQUENCE [LARGE SCALE GENOMIC DNA]</scope>
</reference>
<evidence type="ECO:0000313" key="2">
    <source>
        <dbReference type="EMBL" id="EPS69939.1"/>
    </source>
</evidence>
<dbReference type="GO" id="GO:0000439">
    <property type="term" value="C:transcription factor TFIIH core complex"/>
    <property type="evidence" value="ECO:0007669"/>
    <property type="project" value="InterPro"/>
</dbReference>
<proteinExistence type="predicted"/>
<dbReference type="GO" id="GO:0006289">
    <property type="term" value="P:nucleotide-excision repair"/>
    <property type="evidence" value="ECO:0007669"/>
    <property type="project" value="InterPro"/>
</dbReference>
<protein>
    <submittedName>
        <fullName evidence="2">Uncharacterized protein</fullName>
    </submittedName>
</protein>
<dbReference type="PANTHER" id="PTHR12856">
    <property type="entry name" value="TRANSCRIPTION INITIATION FACTOR IIH-RELATED"/>
    <property type="match status" value="1"/>
</dbReference>
<evidence type="ECO:0000313" key="3">
    <source>
        <dbReference type="Proteomes" id="UP000015453"/>
    </source>
</evidence>
<feature type="region of interest" description="Disordered" evidence="1">
    <location>
        <begin position="1"/>
        <end position="37"/>
    </location>
</feature>
<comment type="caution">
    <text evidence="2">The sequence shown here is derived from an EMBL/GenBank/DDBJ whole genome shotgun (WGS) entry which is preliminary data.</text>
</comment>